<evidence type="ECO:0000259" key="1">
    <source>
        <dbReference type="Pfam" id="PF01850"/>
    </source>
</evidence>
<dbReference type="Gene3D" id="3.40.50.1010">
    <property type="entry name" value="5'-nuclease"/>
    <property type="match status" value="1"/>
</dbReference>
<evidence type="ECO:0000313" key="2">
    <source>
        <dbReference type="EMBL" id="CAD6493228.1"/>
    </source>
</evidence>
<protein>
    <recommendedName>
        <fullName evidence="1">PIN domain-containing protein</fullName>
    </recommendedName>
</protein>
<dbReference type="InterPro" id="IPR039018">
    <property type="entry name" value="VapC20-like"/>
</dbReference>
<name>A0A811TBU8_9EURY</name>
<dbReference type="PANTHER" id="PTHR42188:SF1">
    <property type="entry name" value="23S RRNA-SPECIFIC ENDONUCLEASE VAPC20"/>
    <property type="match status" value="1"/>
</dbReference>
<dbReference type="PANTHER" id="PTHR42188">
    <property type="entry name" value="23S RRNA-SPECIFIC ENDONUCLEASE VAPC20"/>
    <property type="match status" value="1"/>
</dbReference>
<proteinExistence type="predicted"/>
<sequence length="156" mass="17943">MHTEGGMMKQSEEATAAKHAKFVFLDTAYAYALVNTRDQWHDRAVVWQERLAKERLSLLSTEFVLMEIADGLAEVQFRKQAVAIVNLLRKNPYVEIVPVSSELFAESFEIYNKRIDKGWGLTDCTSFIVMQRYGVMDALTTDEHFRQAGFRALLME</sequence>
<dbReference type="Proteomes" id="UP000612009">
    <property type="component" value="Unassembled WGS sequence"/>
</dbReference>
<dbReference type="AlphaFoldDB" id="A0A811TBU8"/>
<dbReference type="InterPro" id="IPR002716">
    <property type="entry name" value="PIN_dom"/>
</dbReference>
<organism evidence="2 3">
    <name type="scientific">Candidatus Argoarchaeum ethanivorans</name>
    <dbReference type="NCBI Taxonomy" id="2608793"/>
    <lineage>
        <taxon>Archaea</taxon>
        <taxon>Methanobacteriati</taxon>
        <taxon>Methanobacteriota</taxon>
        <taxon>Stenosarchaea group</taxon>
        <taxon>Methanomicrobia</taxon>
        <taxon>Methanosarcinales</taxon>
        <taxon>Methanosarcinales incertae sedis</taxon>
        <taxon>GOM Arc I cluster</taxon>
        <taxon>Candidatus Argoarchaeum</taxon>
    </lineage>
</organism>
<gene>
    <name evidence="2" type="ORF">LAKADJCE_00471</name>
</gene>
<reference evidence="2" key="1">
    <citation type="submission" date="2020-10" db="EMBL/GenBank/DDBJ databases">
        <authorList>
            <person name="Hahn C.J."/>
            <person name="Laso-Perez R."/>
            <person name="Vulcano F."/>
            <person name="Vaziourakis K.-M."/>
            <person name="Stokke R."/>
            <person name="Steen I.H."/>
            <person name="Teske A."/>
            <person name="Boetius A."/>
            <person name="Liebeke M."/>
            <person name="Amann R."/>
            <person name="Knittel K."/>
        </authorList>
    </citation>
    <scope>NUCLEOTIDE SEQUENCE</scope>
    <source>
        <strain evidence="2">Gfbio:e3339647-f889-4370-9287-4fb5cb688e4c:AG392J18_GoMArc1</strain>
    </source>
</reference>
<evidence type="ECO:0000313" key="3">
    <source>
        <dbReference type="Proteomes" id="UP000612009"/>
    </source>
</evidence>
<dbReference type="SUPFAM" id="SSF88723">
    <property type="entry name" value="PIN domain-like"/>
    <property type="match status" value="1"/>
</dbReference>
<dbReference type="EMBL" id="CAJHIR010000023">
    <property type="protein sequence ID" value="CAD6493228.1"/>
    <property type="molecule type" value="Genomic_DNA"/>
</dbReference>
<comment type="caution">
    <text evidence="2">The sequence shown here is derived from an EMBL/GenBank/DDBJ whole genome shotgun (WGS) entry which is preliminary data.</text>
</comment>
<dbReference type="InterPro" id="IPR029060">
    <property type="entry name" value="PIN-like_dom_sf"/>
</dbReference>
<dbReference type="GO" id="GO:0016075">
    <property type="term" value="P:rRNA catabolic process"/>
    <property type="evidence" value="ECO:0007669"/>
    <property type="project" value="TreeGrafter"/>
</dbReference>
<dbReference type="GO" id="GO:0004521">
    <property type="term" value="F:RNA endonuclease activity"/>
    <property type="evidence" value="ECO:0007669"/>
    <property type="project" value="InterPro"/>
</dbReference>
<dbReference type="Pfam" id="PF01850">
    <property type="entry name" value="PIN"/>
    <property type="match status" value="1"/>
</dbReference>
<feature type="domain" description="PIN" evidence="1">
    <location>
        <begin position="23"/>
        <end position="150"/>
    </location>
</feature>
<accession>A0A811TBU8</accession>